<keyword evidence="4 6" id="KW-0238">DNA-binding</keyword>
<organism evidence="9 10">
    <name type="scientific">Enterocloster clostridioformis</name>
    <dbReference type="NCBI Taxonomy" id="1531"/>
    <lineage>
        <taxon>Bacteria</taxon>
        <taxon>Bacillati</taxon>
        <taxon>Bacillota</taxon>
        <taxon>Clostridia</taxon>
        <taxon>Lachnospirales</taxon>
        <taxon>Lachnospiraceae</taxon>
        <taxon>Enterocloster</taxon>
    </lineage>
</organism>
<keyword evidence="3" id="KW-0229">DNA integration</keyword>
<comment type="similarity">
    <text evidence="2">Belongs to the 'phage' integrase family.</text>
</comment>
<dbReference type="Pfam" id="PF14319">
    <property type="entry name" value="Zn_Tnp_IS91"/>
    <property type="match status" value="1"/>
</dbReference>
<dbReference type="PROSITE" id="PS51900">
    <property type="entry name" value="CB"/>
    <property type="match status" value="1"/>
</dbReference>
<dbReference type="InterPro" id="IPR004107">
    <property type="entry name" value="Integrase_SAM-like_N"/>
</dbReference>
<dbReference type="InterPro" id="IPR054832">
    <property type="entry name" value="transpos_IS91"/>
</dbReference>
<keyword evidence="10" id="KW-1185">Reference proteome</keyword>
<dbReference type="NCBIfam" id="NF033538">
    <property type="entry name" value="transpos_IS91"/>
    <property type="match status" value="1"/>
</dbReference>
<dbReference type="GO" id="GO:0004803">
    <property type="term" value="F:transposase activity"/>
    <property type="evidence" value="ECO:0007669"/>
    <property type="project" value="InterPro"/>
</dbReference>
<evidence type="ECO:0000259" key="7">
    <source>
        <dbReference type="PROSITE" id="PS51898"/>
    </source>
</evidence>
<evidence type="ECO:0000256" key="5">
    <source>
        <dbReference type="ARBA" id="ARBA00023172"/>
    </source>
</evidence>
<dbReference type="Gene3D" id="1.10.150.130">
    <property type="match status" value="1"/>
</dbReference>
<dbReference type="InterPro" id="IPR026889">
    <property type="entry name" value="Zn_Tnp"/>
</dbReference>
<evidence type="ECO:0000256" key="2">
    <source>
        <dbReference type="ARBA" id="ARBA00008857"/>
    </source>
</evidence>
<reference evidence="9 10" key="1">
    <citation type="submission" date="2018-06" db="EMBL/GenBank/DDBJ databases">
        <authorList>
            <consortium name="Pathogen Informatics"/>
            <person name="Doyle S."/>
        </authorList>
    </citation>
    <scope>NUCLEOTIDE SEQUENCE [LARGE SCALE GENOMIC DNA]</scope>
    <source>
        <strain evidence="9 10">NCTC11224</strain>
    </source>
</reference>
<dbReference type="PANTHER" id="PTHR37023:SF1">
    <property type="entry name" value="ISSOD25 TRANSPOSASE TNPA_ISSOD25"/>
    <property type="match status" value="1"/>
</dbReference>
<keyword evidence="5" id="KW-0233">DNA recombination</keyword>
<evidence type="ECO:0000313" key="10">
    <source>
        <dbReference type="Proteomes" id="UP000251853"/>
    </source>
</evidence>
<dbReference type="InterPro" id="IPR044068">
    <property type="entry name" value="CB"/>
</dbReference>
<dbReference type="SUPFAM" id="SSF56349">
    <property type="entry name" value="DNA breaking-rejoining enzymes"/>
    <property type="match status" value="1"/>
</dbReference>
<sequence length="672" mass="77286">MYDDIFESIRYEAEKRNLRESTINLYCANVNYFLRCIGKTASELTLDDAESFLSAKRLEGRSPETHNHYRSAIKFFYKKVLWILWDDDIVPAMKRERNLPAVLSRNEINAIIEATQNLKHKAIIATMYSSGLRVSEAVHLHYDDISRTNMTIHVRETKGRIDRYTILSRKNLDLLTEYWYKCGRPRGILFPSSWTGGYLDITSVNQFFKKSARLAGITRRVSSHACRHSFASHLFESGTDIKYIQSLLGHVDPRSTDVYLHVSNKTLLGIRSPFDGPQGGGMNTDCTIQDVFNRFYPSYASSHDVSPAQRKAAYHIMNCKTGAFGVNVSVCEDCGCISIHYNSCRDRCCPMCQEFPKEKWVDARREDLLDAPYFHMVFTVPENLNPVIYSNQKLLYTALYHAASDTLRELAADPKYLGADIGYICILHTWGSAMNFHPHIHAIVLGGGLDAGNHWKGSGEDFFLPVRVVSRLFRGKYLAELKQLWKDGKLEFHGTAEPYRNHYALQELLDTCYKKEWIPYCKKPFHGAESVIRYLGRYTHRIAISNYRIKCMTDSMVTFTAKDYKNQGQWEEITVSGEEFIRRFLMHVPPKRFVRIRHYGLLSSRNKNKKITLCRNLLGCRKYIARLKDLDAPAMIRLLYNKDICRCSSCGGRIIPLPAGQPCTMPEPHLLC</sequence>
<dbReference type="GO" id="GO:0003677">
    <property type="term" value="F:DNA binding"/>
    <property type="evidence" value="ECO:0007669"/>
    <property type="project" value="UniProtKB-UniRule"/>
</dbReference>
<evidence type="ECO:0000259" key="8">
    <source>
        <dbReference type="PROSITE" id="PS51900"/>
    </source>
</evidence>
<dbReference type="InterPro" id="IPR002104">
    <property type="entry name" value="Integrase_catalytic"/>
</dbReference>
<comment type="function">
    <text evidence="1">Site-specific tyrosine recombinase, which acts by catalyzing the cutting and rejoining of the recombining DNA molecules.</text>
</comment>
<dbReference type="InterPro" id="IPR011010">
    <property type="entry name" value="DNA_brk_join_enz"/>
</dbReference>
<dbReference type="GO" id="GO:0006313">
    <property type="term" value="P:DNA transposition"/>
    <property type="evidence" value="ECO:0007669"/>
    <property type="project" value="InterPro"/>
</dbReference>
<dbReference type="PANTHER" id="PTHR37023">
    <property type="entry name" value="TRANSPOSASE"/>
    <property type="match status" value="1"/>
</dbReference>
<evidence type="ECO:0000256" key="4">
    <source>
        <dbReference type="ARBA" id="ARBA00023125"/>
    </source>
</evidence>
<dbReference type="AlphaFoldDB" id="A0A2X2TY05"/>
<protein>
    <submittedName>
        <fullName evidence="9">Putative transposase</fullName>
    </submittedName>
</protein>
<dbReference type="Pfam" id="PF00589">
    <property type="entry name" value="Phage_integrase"/>
    <property type="match status" value="1"/>
</dbReference>
<dbReference type="Gene3D" id="1.10.443.10">
    <property type="entry name" value="Intergrase catalytic core"/>
    <property type="match status" value="1"/>
</dbReference>
<dbReference type="Proteomes" id="UP000251853">
    <property type="component" value="Unassembled WGS sequence"/>
</dbReference>
<dbReference type="InterPro" id="IPR013762">
    <property type="entry name" value="Integrase-like_cat_sf"/>
</dbReference>
<dbReference type="GO" id="GO:0015074">
    <property type="term" value="P:DNA integration"/>
    <property type="evidence" value="ECO:0007669"/>
    <property type="project" value="UniProtKB-KW"/>
</dbReference>
<accession>A0A2X2TY05</accession>
<evidence type="ECO:0000256" key="6">
    <source>
        <dbReference type="PROSITE-ProRule" id="PRU01248"/>
    </source>
</evidence>
<dbReference type="Pfam" id="PF04986">
    <property type="entry name" value="Y2_Tnp"/>
    <property type="match status" value="1"/>
</dbReference>
<evidence type="ECO:0000256" key="3">
    <source>
        <dbReference type="ARBA" id="ARBA00022908"/>
    </source>
</evidence>
<dbReference type="PROSITE" id="PS51898">
    <property type="entry name" value="TYR_RECOMBINASE"/>
    <property type="match status" value="1"/>
</dbReference>
<dbReference type="InterPro" id="IPR007069">
    <property type="entry name" value="Transposase_32"/>
</dbReference>
<feature type="domain" description="Tyr recombinase" evidence="7">
    <location>
        <begin position="98"/>
        <end position="272"/>
    </location>
</feature>
<dbReference type="InterPro" id="IPR010998">
    <property type="entry name" value="Integrase_recombinase_N"/>
</dbReference>
<feature type="domain" description="Core-binding (CB)" evidence="8">
    <location>
        <begin position="1"/>
        <end position="81"/>
    </location>
</feature>
<proteinExistence type="inferred from homology"/>
<dbReference type="EMBL" id="UAVW01000007">
    <property type="protein sequence ID" value="SQB10742.1"/>
    <property type="molecule type" value="Genomic_DNA"/>
</dbReference>
<name>A0A2X2TY05_9FIRM</name>
<gene>
    <name evidence="9" type="primary">xerD_6</name>
    <name evidence="9" type="ORF">NCTC11224_02079</name>
</gene>
<dbReference type="Pfam" id="PF13495">
    <property type="entry name" value="Phage_int_SAM_4"/>
    <property type="match status" value="1"/>
</dbReference>
<evidence type="ECO:0000313" key="9">
    <source>
        <dbReference type="EMBL" id="SQB10742.1"/>
    </source>
</evidence>
<evidence type="ECO:0000256" key="1">
    <source>
        <dbReference type="ARBA" id="ARBA00003283"/>
    </source>
</evidence>